<dbReference type="PANTHER" id="PTHR43174:SF1">
    <property type="entry name" value="UDP-N-ACETYLGLUCOSAMINE 2-EPIMERASE"/>
    <property type="match status" value="1"/>
</dbReference>
<dbReference type="Gene3D" id="3.40.50.2000">
    <property type="entry name" value="Glycogen Phosphorylase B"/>
    <property type="match status" value="2"/>
</dbReference>
<keyword evidence="1 3" id="KW-0413">Isomerase</keyword>
<dbReference type="NCBIfam" id="TIGR00236">
    <property type="entry name" value="wecB"/>
    <property type="match status" value="1"/>
</dbReference>
<dbReference type="PATRIC" id="fig|1393735.3.peg.2899"/>
<evidence type="ECO:0000256" key="1">
    <source>
        <dbReference type="RuleBase" id="RU003513"/>
    </source>
</evidence>
<dbReference type="SUPFAM" id="SSF53756">
    <property type="entry name" value="UDP-Glycosyltransferase/glycogen phosphorylase"/>
    <property type="match status" value="1"/>
</dbReference>
<name>A0A081RV06_PHOTE</name>
<dbReference type="CDD" id="cd03786">
    <property type="entry name" value="GTB_UDP-GlcNAc_2-Epimerase"/>
    <property type="match status" value="1"/>
</dbReference>
<dbReference type="RefSeq" id="WP_036839973.1">
    <property type="nucleotide sequence ID" value="NZ_CAWLUD010000048.1"/>
</dbReference>
<feature type="domain" description="UDP-N-acetylglucosamine 2-epimerase" evidence="2">
    <location>
        <begin position="22"/>
        <end position="352"/>
    </location>
</feature>
<evidence type="ECO:0000313" key="4">
    <source>
        <dbReference type="Proteomes" id="UP000028002"/>
    </source>
</evidence>
<dbReference type="GO" id="GO:0016853">
    <property type="term" value="F:isomerase activity"/>
    <property type="evidence" value="ECO:0007669"/>
    <property type="project" value="UniProtKB-KW"/>
</dbReference>
<protein>
    <submittedName>
        <fullName evidence="3">UDP-N-acetylglucosamine 2-epimerase</fullName>
        <ecNumber evidence="3">5.1.3.23</ecNumber>
    </submittedName>
</protein>
<dbReference type="AlphaFoldDB" id="A0A081RV06"/>
<dbReference type="EMBL" id="JGVH01000048">
    <property type="protein sequence ID" value="KER02509.1"/>
    <property type="molecule type" value="Genomic_DNA"/>
</dbReference>
<accession>A0A081RV06</accession>
<evidence type="ECO:0000313" key="3">
    <source>
        <dbReference type="EMBL" id="KER02509.1"/>
    </source>
</evidence>
<dbReference type="InterPro" id="IPR003331">
    <property type="entry name" value="UDP_GlcNAc_Epimerase_2_dom"/>
</dbReference>
<organism evidence="3 4">
    <name type="scientific">Photorhabdus temperata subsp. temperata Meg1</name>
    <dbReference type="NCBI Taxonomy" id="1393735"/>
    <lineage>
        <taxon>Bacteria</taxon>
        <taxon>Pseudomonadati</taxon>
        <taxon>Pseudomonadota</taxon>
        <taxon>Gammaproteobacteria</taxon>
        <taxon>Enterobacterales</taxon>
        <taxon>Morganellaceae</taxon>
        <taxon>Photorhabdus</taxon>
    </lineage>
</organism>
<comment type="similarity">
    <text evidence="1">Belongs to the UDP-N-acetylglucosamine 2-epimerase family.</text>
</comment>
<dbReference type="PANTHER" id="PTHR43174">
    <property type="entry name" value="UDP-N-ACETYLGLUCOSAMINE 2-EPIMERASE"/>
    <property type="match status" value="1"/>
</dbReference>
<evidence type="ECO:0000259" key="2">
    <source>
        <dbReference type="Pfam" id="PF02350"/>
    </source>
</evidence>
<gene>
    <name evidence="3" type="ORF">MEG1DRAFT_02845</name>
</gene>
<sequence length="356" mass="40131">MKKIITVLGARPQFVKASPVSRALQNHNKFEEIIIHTGQHFDANMSDIFFNQLKIPKPDYTLNIHGGSHGEMTGKMLIEIEKVLITEKPDAVMVYGDTNSTLAGALSASKLHIPVIHIEAGLRSFNMDMPEEINRILTDNVSSILFCPTETAINNLQREGFNSKPVNIKKVGDVMEDAALYFSRMAKKPDELIPTQHFILTTLHRAENTDNQKRLTEIVDALNHIHKTIYPVVLPLHPRTKKMLEKYHLHLDVQLIEPVGYLEMLWLLKNTDLVITDSGGLQKEAFFFRKPCVTVRDQTEWVELIETGVNKLSDADNKKITQSVHNMINTNIHSVQSIYGGGVAAIKIADELEKSL</sequence>
<proteinExistence type="inferred from homology"/>
<dbReference type="Pfam" id="PF02350">
    <property type="entry name" value="Epimerase_2"/>
    <property type="match status" value="1"/>
</dbReference>
<comment type="caution">
    <text evidence="3">The sequence shown here is derived from an EMBL/GenBank/DDBJ whole genome shotgun (WGS) entry which is preliminary data.</text>
</comment>
<dbReference type="InterPro" id="IPR029767">
    <property type="entry name" value="WecB-like"/>
</dbReference>
<dbReference type="Proteomes" id="UP000028002">
    <property type="component" value="Unassembled WGS sequence"/>
</dbReference>
<dbReference type="EC" id="5.1.3.23" evidence="3"/>
<reference evidence="3 4" key="1">
    <citation type="submission" date="2014-03" db="EMBL/GenBank/DDBJ databases">
        <title>Draft Genome of Photorhabdus temperata Meg1.</title>
        <authorList>
            <person name="Hurst S.G.IV."/>
            <person name="Morris K."/>
            <person name="Thomas K."/>
            <person name="Tisa L.S."/>
        </authorList>
    </citation>
    <scope>NUCLEOTIDE SEQUENCE [LARGE SCALE GENOMIC DNA]</scope>
    <source>
        <strain evidence="3 4">Meg1</strain>
    </source>
</reference>